<name>C0E8J1_9FIRM</name>
<evidence type="ECO:0000313" key="3">
    <source>
        <dbReference type="Proteomes" id="UP000003340"/>
    </source>
</evidence>
<evidence type="ECO:0000259" key="1">
    <source>
        <dbReference type="PROSITE" id="PS51186"/>
    </source>
</evidence>
<keyword evidence="2" id="KW-0808">Transferase</keyword>
<dbReference type="STRING" id="537013.CLOSTMETH_00136"/>
<dbReference type="GO" id="GO:0016747">
    <property type="term" value="F:acyltransferase activity, transferring groups other than amino-acyl groups"/>
    <property type="evidence" value="ECO:0007669"/>
    <property type="project" value="InterPro"/>
</dbReference>
<dbReference type="AlphaFoldDB" id="C0E8J1"/>
<accession>C0E8J1</accession>
<dbReference type="InterPro" id="IPR050276">
    <property type="entry name" value="MshD_Acetyltransferase"/>
</dbReference>
<dbReference type="Pfam" id="PF00583">
    <property type="entry name" value="Acetyltransf_1"/>
    <property type="match status" value="1"/>
</dbReference>
<dbReference type="Gene3D" id="3.40.630.30">
    <property type="match status" value="1"/>
</dbReference>
<dbReference type="PROSITE" id="PS51186">
    <property type="entry name" value="GNAT"/>
    <property type="match status" value="1"/>
</dbReference>
<dbReference type="EMBL" id="ACEC01000007">
    <property type="protein sequence ID" value="EEG32200.1"/>
    <property type="molecule type" value="Genomic_DNA"/>
</dbReference>
<feature type="domain" description="N-acetyltransferase" evidence="1">
    <location>
        <begin position="3"/>
        <end position="166"/>
    </location>
</feature>
<dbReference type="PANTHER" id="PTHR43617:SF22">
    <property type="entry name" value="L-AMINO ACID N-ACETYLTRANSFERASE AAAT"/>
    <property type="match status" value="1"/>
</dbReference>
<organism evidence="2 3">
    <name type="scientific">[Clostridium] methylpentosum DSM 5476</name>
    <dbReference type="NCBI Taxonomy" id="537013"/>
    <lineage>
        <taxon>Bacteria</taxon>
        <taxon>Bacillati</taxon>
        <taxon>Bacillota</taxon>
        <taxon>Clostridia</taxon>
        <taxon>Eubacteriales</taxon>
        <taxon>Oscillospiraceae</taxon>
        <taxon>Oscillospiraceae incertae sedis</taxon>
    </lineage>
</organism>
<evidence type="ECO:0000313" key="2">
    <source>
        <dbReference type="EMBL" id="EEG32200.1"/>
    </source>
</evidence>
<sequence length="170" mass="19180">MSVDIRICSSQSDIEAIARLANEIWQEHFTPIIGAGQVAYMVEKFQSVHAIADAVNNQGYRYYMAFENGELIGYCGVQPQQNELFLSKLYLRKDCRGRGISKQLLAEAVAYCKQLGHPSIYLTVNKHNDNTIAIYQRMGFTIDDAVVSDIGNGYVMDDYIMRLLIGKRGK</sequence>
<dbReference type="Proteomes" id="UP000003340">
    <property type="component" value="Unassembled WGS sequence"/>
</dbReference>
<reference evidence="2 3" key="2">
    <citation type="submission" date="2009-02" db="EMBL/GenBank/DDBJ databases">
        <title>Draft genome sequence of Clostridium methylpentosum (DSM 5476).</title>
        <authorList>
            <person name="Sudarsanam P."/>
            <person name="Ley R."/>
            <person name="Guruge J."/>
            <person name="Turnbaugh P.J."/>
            <person name="Mahowald M."/>
            <person name="Liep D."/>
            <person name="Gordon J."/>
        </authorList>
    </citation>
    <scope>NUCLEOTIDE SEQUENCE [LARGE SCALE GENOMIC DNA]</scope>
    <source>
        <strain evidence="2 3">DSM 5476</strain>
    </source>
</reference>
<dbReference type="eggNOG" id="COG0456">
    <property type="taxonomic scope" value="Bacteria"/>
</dbReference>
<reference evidence="2 3" key="1">
    <citation type="submission" date="2009-01" db="EMBL/GenBank/DDBJ databases">
        <authorList>
            <person name="Fulton L."/>
            <person name="Clifton S."/>
            <person name="Fulton B."/>
            <person name="Xu J."/>
            <person name="Minx P."/>
            <person name="Pepin K.H."/>
            <person name="Johnson M."/>
            <person name="Bhonagiri V."/>
            <person name="Nash W.E."/>
            <person name="Mardis E.R."/>
            <person name="Wilson R.K."/>
        </authorList>
    </citation>
    <scope>NUCLEOTIDE SEQUENCE [LARGE SCALE GENOMIC DNA]</scope>
    <source>
        <strain evidence="2 3">DSM 5476</strain>
    </source>
</reference>
<proteinExistence type="predicted"/>
<dbReference type="PANTHER" id="PTHR43617">
    <property type="entry name" value="L-AMINO ACID N-ACETYLTRANSFERASE"/>
    <property type="match status" value="1"/>
</dbReference>
<dbReference type="HOGENOM" id="CLU_013985_18_4_9"/>
<dbReference type="InterPro" id="IPR000182">
    <property type="entry name" value="GNAT_dom"/>
</dbReference>
<dbReference type="InterPro" id="IPR016181">
    <property type="entry name" value="Acyl_CoA_acyltransferase"/>
</dbReference>
<dbReference type="CDD" id="cd04301">
    <property type="entry name" value="NAT_SF"/>
    <property type="match status" value="1"/>
</dbReference>
<dbReference type="SUPFAM" id="SSF55729">
    <property type="entry name" value="Acyl-CoA N-acyltransferases (Nat)"/>
    <property type="match status" value="1"/>
</dbReference>
<gene>
    <name evidence="2" type="ORF">CLOSTMETH_00136</name>
</gene>
<protein>
    <submittedName>
        <fullName evidence="2">Acetyltransferase, GNAT family</fullName>
    </submittedName>
</protein>
<keyword evidence="3" id="KW-1185">Reference proteome</keyword>
<comment type="caution">
    <text evidence="2">The sequence shown here is derived from an EMBL/GenBank/DDBJ whole genome shotgun (WGS) entry which is preliminary data.</text>
</comment>